<feature type="compositionally biased region" description="Polar residues" evidence="7">
    <location>
        <begin position="20"/>
        <end position="29"/>
    </location>
</feature>
<dbReference type="InterPro" id="IPR013083">
    <property type="entry name" value="Znf_RING/FYVE/PHD"/>
</dbReference>
<dbReference type="Gene3D" id="3.30.40.10">
    <property type="entry name" value="Zinc/RING finger domain, C3HC4 (zinc finger)"/>
    <property type="match status" value="1"/>
</dbReference>
<dbReference type="SUPFAM" id="SSF57850">
    <property type="entry name" value="RING/U-box"/>
    <property type="match status" value="1"/>
</dbReference>
<dbReference type="InterPro" id="IPR001841">
    <property type="entry name" value="Znf_RING"/>
</dbReference>
<evidence type="ECO:0000256" key="2">
    <source>
        <dbReference type="ARBA" id="ARBA00012483"/>
    </source>
</evidence>
<evidence type="ECO:0000256" key="1">
    <source>
        <dbReference type="ARBA" id="ARBA00000900"/>
    </source>
</evidence>
<dbReference type="CDD" id="cd16454">
    <property type="entry name" value="RING-H2_PA-TM-RING"/>
    <property type="match status" value="1"/>
</dbReference>
<evidence type="ECO:0000256" key="7">
    <source>
        <dbReference type="SAM" id="MobiDB-lite"/>
    </source>
</evidence>
<comment type="catalytic activity">
    <reaction evidence="1">
        <text>S-ubiquitinyl-[E2 ubiquitin-conjugating enzyme]-L-cysteine + [acceptor protein]-L-lysine = [E2 ubiquitin-conjugating enzyme]-L-cysteine + N(6)-ubiquitinyl-[acceptor protein]-L-lysine.</text>
        <dbReference type="EC" id="2.3.2.27"/>
    </reaction>
</comment>
<dbReference type="InterPro" id="IPR011016">
    <property type="entry name" value="Znf_RING-CH"/>
</dbReference>
<proteinExistence type="predicted"/>
<evidence type="ECO:0000313" key="10">
    <source>
        <dbReference type="Proteomes" id="UP001318860"/>
    </source>
</evidence>
<organism evidence="9 10">
    <name type="scientific">Rehmannia glutinosa</name>
    <name type="common">Chinese foxglove</name>
    <dbReference type="NCBI Taxonomy" id="99300"/>
    <lineage>
        <taxon>Eukaryota</taxon>
        <taxon>Viridiplantae</taxon>
        <taxon>Streptophyta</taxon>
        <taxon>Embryophyta</taxon>
        <taxon>Tracheophyta</taxon>
        <taxon>Spermatophyta</taxon>
        <taxon>Magnoliopsida</taxon>
        <taxon>eudicotyledons</taxon>
        <taxon>Gunneridae</taxon>
        <taxon>Pentapetalae</taxon>
        <taxon>asterids</taxon>
        <taxon>lamiids</taxon>
        <taxon>Lamiales</taxon>
        <taxon>Orobanchaceae</taxon>
        <taxon>Rehmannieae</taxon>
        <taxon>Rehmannia</taxon>
    </lineage>
</organism>
<name>A0ABR0VFI8_REHGL</name>
<keyword evidence="5" id="KW-0862">Zinc</keyword>
<dbReference type="Pfam" id="PF13639">
    <property type="entry name" value="zf-RING_2"/>
    <property type="match status" value="1"/>
</dbReference>
<keyword evidence="10" id="KW-1185">Reference proteome</keyword>
<protein>
    <recommendedName>
        <fullName evidence="2">RING-type E3 ubiquitin transferase</fullName>
        <ecNumber evidence="2">2.3.2.27</ecNumber>
    </recommendedName>
</protein>
<evidence type="ECO:0000256" key="3">
    <source>
        <dbReference type="ARBA" id="ARBA00022723"/>
    </source>
</evidence>
<evidence type="ECO:0000256" key="6">
    <source>
        <dbReference type="PROSITE-ProRule" id="PRU00175"/>
    </source>
</evidence>
<dbReference type="PANTHER" id="PTHR15710">
    <property type="entry name" value="E3 UBIQUITIN-PROTEIN LIGASE PRAJA"/>
    <property type="match status" value="1"/>
</dbReference>
<feature type="domain" description="RING-type" evidence="8">
    <location>
        <begin position="186"/>
        <end position="227"/>
    </location>
</feature>
<feature type="region of interest" description="Disordered" evidence="7">
    <location>
        <begin position="15"/>
        <end position="35"/>
    </location>
</feature>
<comment type="caution">
    <text evidence="9">The sequence shown here is derived from an EMBL/GenBank/DDBJ whole genome shotgun (WGS) entry which is preliminary data.</text>
</comment>
<dbReference type="EC" id="2.3.2.27" evidence="2"/>
<evidence type="ECO:0000256" key="4">
    <source>
        <dbReference type="ARBA" id="ARBA00022771"/>
    </source>
</evidence>
<dbReference type="SMART" id="SM00184">
    <property type="entry name" value="RING"/>
    <property type="match status" value="1"/>
</dbReference>
<reference evidence="9 10" key="1">
    <citation type="journal article" date="2021" name="Comput. Struct. Biotechnol. J.">
        <title>De novo genome assembly of the potent medicinal plant Rehmannia glutinosa using nanopore technology.</title>
        <authorList>
            <person name="Ma L."/>
            <person name="Dong C."/>
            <person name="Song C."/>
            <person name="Wang X."/>
            <person name="Zheng X."/>
            <person name="Niu Y."/>
            <person name="Chen S."/>
            <person name="Feng W."/>
        </authorList>
    </citation>
    <scope>NUCLEOTIDE SEQUENCE [LARGE SCALE GENOMIC DNA]</scope>
    <source>
        <strain evidence="9">DH-2019</strain>
    </source>
</reference>
<accession>A0ABR0VFI8</accession>
<dbReference type="PANTHER" id="PTHR15710:SF77">
    <property type="entry name" value="RING-H2 FINGER PROTEIN ATL21B"/>
    <property type="match status" value="1"/>
</dbReference>
<evidence type="ECO:0000313" key="9">
    <source>
        <dbReference type="EMBL" id="KAK6133687.1"/>
    </source>
</evidence>
<keyword evidence="4 6" id="KW-0863">Zinc-finger</keyword>
<keyword evidence="3" id="KW-0479">Metal-binding</keyword>
<dbReference type="EMBL" id="JABTTQ020001208">
    <property type="protein sequence ID" value="KAK6133687.1"/>
    <property type="molecule type" value="Genomic_DNA"/>
</dbReference>
<gene>
    <name evidence="9" type="ORF">DH2020_032597</name>
</gene>
<dbReference type="SMART" id="SM00744">
    <property type="entry name" value="RINGv"/>
    <property type="match status" value="1"/>
</dbReference>
<dbReference type="PROSITE" id="PS50089">
    <property type="entry name" value="ZF_RING_2"/>
    <property type="match status" value="1"/>
</dbReference>
<evidence type="ECO:0000259" key="8">
    <source>
        <dbReference type="PROSITE" id="PS50089"/>
    </source>
</evidence>
<dbReference type="Proteomes" id="UP001318860">
    <property type="component" value="Unassembled WGS sequence"/>
</dbReference>
<evidence type="ECO:0000256" key="5">
    <source>
        <dbReference type="ARBA" id="ARBA00022833"/>
    </source>
</evidence>
<sequence length="233" mass="26880">MSNMAHQRPNSYIQVLPDAVSSTRTQPDPKSSKPDEFLISLQFSGNSISYYWATNQQDSTDPRLLDWANRPLLENSILINLQEFMCRETARESIAIELEDWQVSDEELRRIIDMALGRIRKAVISMPARHNFLYLHLRVDLIREQFIDASTIYMDDQVVRMVPAIESSIESLERKKIVAGSAVGECVVCMEEFSGECEVVSMPCLHVFHEDCIKKWLRTSHYCPICRFEMPTS</sequence>